<feature type="transmembrane region" description="Helical" evidence="1">
    <location>
        <begin position="32"/>
        <end position="51"/>
    </location>
</feature>
<keyword evidence="1" id="KW-0472">Membrane</keyword>
<gene>
    <name evidence="2" type="ORF">IAB04_02275</name>
</gene>
<sequence length="52" mass="5548">MPLIVLIIALVIIGTLRTLSFAVWNFREHNPAGGVAMIVLALAALASTYVLL</sequence>
<evidence type="ECO:0000313" key="3">
    <source>
        <dbReference type="Proteomes" id="UP000824111"/>
    </source>
</evidence>
<keyword evidence="1" id="KW-1133">Transmembrane helix</keyword>
<proteinExistence type="predicted"/>
<name>A0A9D1S5Z6_9FIRM</name>
<dbReference type="Proteomes" id="UP000824111">
    <property type="component" value="Unassembled WGS sequence"/>
</dbReference>
<dbReference type="AlphaFoldDB" id="A0A9D1S5Z6"/>
<comment type="caution">
    <text evidence="2">The sequence shown here is derived from an EMBL/GenBank/DDBJ whole genome shotgun (WGS) entry which is preliminary data.</text>
</comment>
<evidence type="ECO:0000313" key="2">
    <source>
        <dbReference type="EMBL" id="HIU48171.1"/>
    </source>
</evidence>
<reference evidence="2" key="1">
    <citation type="submission" date="2020-10" db="EMBL/GenBank/DDBJ databases">
        <authorList>
            <person name="Gilroy R."/>
        </authorList>
    </citation>
    <scope>NUCLEOTIDE SEQUENCE</scope>
    <source>
        <strain evidence="2">ChiSjej4B22-9803</strain>
    </source>
</reference>
<accession>A0A9D1S5Z6</accession>
<dbReference type="EMBL" id="DVND01000058">
    <property type="protein sequence ID" value="HIU48171.1"/>
    <property type="molecule type" value="Genomic_DNA"/>
</dbReference>
<protein>
    <submittedName>
        <fullName evidence="2">Uncharacterized protein</fullName>
    </submittedName>
</protein>
<evidence type="ECO:0000256" key="1">
    <source>
        <dbReference type="SAM" id="Phobius"/>
    </source>
</evidence>
<keyword evidence="1" id="KW-0812">Transmembrane</keyword>
<reference evidence="2" key="2">
    <citation type="journal article" date="2021" name="PeerJ">
        <title>Extensive microbial diversity within the chicken gut microbiome revealed by metagenomics and culture.</title>
        <authorList>
            <person name="Gilroy R."/>
            <person name="Ravi A."/>
            <person name="Getino M."/>
            <person name="Pursley I."/>
            <person name="Horton D.L."/>
            <person name="Alikhan N.F."/>
            <person name="Baker D."/>
            <person name="Gharbi K."/>
            <person name="Hall N."/>
            <person name="Watson M."/>
            <person name="Adriaenssens E.M."/>
            <person name="Foster-Nyarko E."/>
            <person name="Jarju S."/>
            <person name="Secka A."/>
            <person name="Antonio M."/>
            <person name="Oren A."/>
            <person name="Chaudhuri R.R."/>
            <person name="La Ragione R."/>
            <person name="Hildebrand F."/>
            <person name="Pallen M.J."/>
        </authorList>
    </citation>
    <scope>NUCLEOTIDE SEQUENCE</scope>
    <source>
        <strain evidence="2">ChiSjej4B22-9803</strain>
    </source>
</reference>
<organism evidence="2 3">
    <name type="scientific">Candidatus Avimonoglobus intestinipullorum</name>
    <dbReference type="NCBI Taxonomy" id="2840699"/>
    <lineage>
        <taxon>Bacteria</taxon>
        <taxon>Bacillati</taxon>
        <taxon>Bacillota</taxon>
        <taxon>Clostridia</taxon>
        <taxon>Eubacteriales</taxon>
        <taxon>Candidatus Avimonoglobus</taxon>
    </lineage>
</organism>